<evidence type="ECO:0000313" key="7">
    <source>
        <dbReference type="EMBL" id="CAF4381287.1"/>
    </source>
</evidence>
<dbReference type="InterPro" id="IPR052035">
    <property type="entry name" value="ZnF_BED_domain_contain"/>
</dbReference>
<dbReference type="Proteomes" id="UP000681722">
    <property type="component" value="Unassembled WGS sequence"/>
</dbReference>
<dbReference type="PANTHER" id="PTHR46481:SF10">
    <property type="entry name" value="ZINC FINGER BED DOMAIN-CONTAINING PROTEIN 39"/>
    <property type="match status" value="1"/>
</dbReference>
<keyword evidence="3" id="KW-0863">Zinc-finger</keyword>
<reference evidence="6" key="1">
    <citation type="submission" date="2021-02" db="EMBL/GenBank/DDBJ databases">
        <authorList>
            <person name="Nowell W R."/>
        </authorList>
    </citation>
    <scope>NUCLEOTIDE SEQUENCE</scope>
</reference>
<dbReference type="PANTHER" id="PTHR46481">
    <property type="entry name" value="ZINC FINGER BED DOMAIN-CONTAINING PROTEIN 4"/>
    <property type="match status" value="1"/>
</dbReference>
<evidence type="ECO:0000256" key="2">
    <source>
        <dbReference type="ARBA" id="ARBA00022723"/>
    </source>
</evidence>
<proteinExistence type="predicted"/>
<evidence type="ECO:0000256" key="1">
    <source>
        <dbReference type="ARBA" id="ARBA00004123"/>
    </source>
</evidence>
<evidence type="ECO:0000256" key="4">
    <source>
        <dbReference type="ARBA" id="ARBA00022833"/>
    </source>
</evidence>
<protein>
    <recommendedName>
        <fullName evidence="9">Transposase</fullName>
    </recommendedName>
</protein>
<keyword evidence="8" id="KW-1185">Reference proteome</keyword>
<dbReference type="EMBL" id="CAJNOQ010023965">
    <property type="protein sequence ID" value="CAF1522122.1"/>
    <property type="molecule type" value="Genomic_DNA"/>
</dbReference>
<dbReference type="Proteomes" id="UP000663829">
    <property type="component" value="Unassembled WGS sequence"/>
</dbReference>
<organism evidence="6 8">
    <name type="scientific">Didymodactylos carnosus</name>
    <dbReference type="NCBI Taxonomy" id="1234261"/>
    <lineage>
        <taxon>Eukaryota</taxon>
        <taxon>Metazoa</taxon>
        <taxon>Spiralia</taxon>
        <taxon>Gnathifera</taxon>
        <taxon>Rotifera</taxon>
        <taxon>Eurotatoria</taxon>
        <taxon>Bdelloidea</taxon>
        <taxon>Philodinida</taxon>
        <taxon>Philodinidae</taxon>
        <taxon>Didymodactylos</taxon>
    </lineage>
</organism>
<keyword evidence="2" id="KW-0479">Metal-binding</keyword>
<dbReference type="SUPFAM" id="SSF53098">
    <property type="entry name" value="Ribonuclease H-like"/>
    <property type="match status" value="1"/>
</dbReference>
<comment type="subcellular location">
    <subcellularLocation>
        <location evidence="1">Nucleus</location>
    </subcellularLocation>
</comment>
<evidence type="ECO:0000256" key="3">
    <source>
        <dbReference type="ARBA" id="ARBA00022771"/>
    </source>
</evidence>
<dbReference type="InterPro" id="IPR012337">
    <property type="entry name" value="RNaseH-like_sf"/>
</dbReference>
<keyword evidence="5" id="KW-0539">Nucleus</keyword>
<gene>
    <name evidence="6" type="ORF">GPM918_LOCUS37597</name>
    <name evidence="7" type="ORF">SRO942_LOCUS38368</name>
</gene>
<evidence type="ECO:0008006" key="9">
    <source>
        <dbReference type="Google" id="ProtNLM"/>
    </source>
</evidence>
<dbReference type="GO" id="GO:0008270">
    <property type="term" value="F:zinc ion binding"/>
    <property type="evidence" value="ECO:0007669"/>
    <property type="project" value="UniProtKB-KW"/>
</dbReference>
<name>A0A815UKS8_9BILA</name>
<evidence type="ECO:0000313" key="6">
    <source>
        <dbReference type="EMBL" id="CAF1522122.1"/>
    </source>
</evidence>
<dbReference type="GO" id="GO:0005634">
    <property type="term" value="C:nucleus"/>
    <property type="evidence" value="ECO:0007669"/>
    <property type="project" value="UniProtKB-SubCell"/>
</dbReference>
<evidence type="ECO:0000256" key="5">
    <source>
        <dbReference type="ARBA" id="ARBA00023242"/>
    </source>
</evidence>
<keyword evidence="4" id="KW-0862">Zinc</keyword>
<evidence type="ECO:0000313" key="8">
    <source>
        <dbReference type="Proteomes" id="UP000663829"/>
    </source>
</evidence>
<dbReference type="AlphaFoldDB" id="A0A815UKS8"/>
<sequence>MKKLALSYELLKEAQYLSITSDMWTSDAILNFITVTAQFLDKNFILHNRVLETLDYHDTHNSDKIRERIQKVLISWEILDLIVCVVTDNTSAMVKVGKSLNLGWLGCFAHLIQTIVKVGSDIHDIKTQIKNVEKTVCHIQRSYKAKDNLRDAQQSIGLSSRNLIQDVETRWNSTFYMLQRFVEEEPALSMCFTNQDFLNRFKDPSIITNAIYDDYTKRCQILFTNKLVLLATVLDPRFKSFSFLSSTRYIQNNAETALQLEFMNISSSICPVQTTTQKAKDDDSLWEDYDSANQTNSNNVSDELTKYLSEPVIPRESCPLAWWQSNKERLQIRARHAPVAVNRNSS</sequence>
<dbReference type="OrthoDB" id="10043784at2759"/>
<comment type="caution">
    <text evidence="6">The sequence shown here is derived from an EMBL/GenBank/DDBJ whole genome shotgun (WGS) entry which is preliminary data.</text>
</comment>
<accession>A0A815UKS8</accession>
<dbReference type="EMBL" id="CAJOBC010089519">
    <property type="protein sequence ID" value="CAF4381287.1"/>
    <property type="molecule type" value="Genomic_DNA"/>
</dbReference>